<feature type="transmembrane region" description="Helical" evidence="6">
    <location>
        <begin position="12"/>
        <end position="32"/>
    </location>
</feature>
<gene>
    <name evidence="8" type="ORF">TCLT_LOCUS7467</name>
</gene>
<feature type="transmembrane region" description="Helical" evidence="6">
    <location>
        <begin position="193"/>
        <end position="213"/>
    </location>
</feature>
<dbReference type="AlphaFoldDB" id="A0A0N5D3G7"/>
<feature type="domain" description="CWH43-like N-terminal" evidence="7">
    <location>
        <begin position="12"/>
        <end position="308"/>
    </location>
</feature>
<evidence type="ECO:0000256" key="1">
    <source>
        <dbReference type="ARBA" id="ARBA00004127"/>
    </source>
</evidence>
<dbReference type="InterPro" id="IPR019402">
    <property type="entry name" value="CWH43_N"/>
</dbReference>
<dbReference type="InterPro" id="IPR050911">
    <property type="entry name" value="DRAM/TMEM150_Autophagy_Mod"/>
</dbReference>
<dbReference type="Proteomes" id="UP000276776">
    <property type="component" value="Unassembled WGS sequence"/>
</dbReference>
<evidence type="ECO:0000313" key="9">
    <source>
        <dbReference type="Proteomes" id="UP000276776"/>
    </source>
</evidence>
<evidence type="ECO:0000256" key="4">
    <source>
        <dbReference type="ARBA" id="ARBA00022989"/>
    </source>
</evidence>
<evidence type="ECO:0000313" key="8">
    <source>
        <dbReference type="EMBL" id="VDN04926.1"/>
    </source>
</evidence>
<proteinExistence type="inferred from homology"/>
<reference evidence="10" key="1">
    <citation type="submission" date="2017-02" db="UniProtKB">
        <authorList>
            <consortium name="WormBaseParasite"/>
        </authorList>
    </citation>
    <scope>IDENTIFICATION</scope>
</reference>
<keyword evidence="9" id="KW-1185">Reference proteome</keyword>
<keyword evidence="4 6" id="KW-1133">Transmembrane helix</keyword>
<evidence type="ECO:0000256" key="2">
    <source>
        <dbReference type="ARBA" id="ARBA00006565"/>
    </source>
</evidence>
<name>A0A0N5D3G7_THECL</name>
<accession>A0A0N5D3G7</accession>
<dbReference type="OrthoDB" id="191706at2759"/>
<evidence type="ECO:0000256" key="3">
    <source>
        <dbReference type="ARBA" id="ARBA00022692"/>
    </source>
</evidence>
<feature type="transmembrane region" description="Helical" evidence="6">
    <location>
        <begin position="169"/>
        <end position="187"/>
    </location>
</feature>
<protein>
    <submittedName>
        <fullName evidence="10">G_PROTEIN_RECEP_F2_4 domain-containing protein</fullName>
    </submittedName>
</protein>
<feature type="transmembrane region" description="Helical" evidence="6">
    <location>
        <begin position="234"/>
        <end position="255"/>
    </location>
</feature>
<keyword evidence="5 6" id="KW-0472">Membrane</keyword>
<dbReference type="WBParaSite" id="TCLT_0000747801-mRNA-1">
    <property type="protein sequence ID" value="TCLT_0000747801-mRNA-1"/>
    <property type="gene ID" value="TCLT_0000747801"/>
</dbReference>
<comment type="subcellular location">
    <subcellularLocation>
        <location evidence="1">Endomembrane system</location>
        <topology evidence="1">Multi-pass membrane protein</topology>
    </subcellularLocation>
</comment>
<dbReference type="Pfam" id="PF10277">
    <property type="entry name" value="Frag1"/>
    <property type="match status" value="1"/>
</dbReference>
<dbReference type="GO" id="GO:0012505">
    <property type="term" value="C:endomembrane system"/>
    <property type="evidence" value="ECO:0007669"/>
    <property type="project" value="UniProtKB-SubCell"/>
</dbReference>
<evidence type="ECO:0000259" key="7">
    <source>
        <dbReference type="Pfam" id="PF10277"/>
    </source>
</evidence>
<evidence type="ECO:0000256" key="6">
    <source>
        <dbReference type="SAM" id="Phobius"/>
    </source>
</evidence>
<dbReference type="PANTHER" id="PTHR21324">
    <property type="entry name" value="FASTING-INDUCIBLE INTEGRAL MEMBRANE PROTEIN TM6P1-RELATED"/>
    <property type="match status" value="1"/>
</dbReference>
<dbReference type="EMBL" id="UYYF01004511">
    <property type="protein sequence ID" value="VDN04926.1"/>
    <property type="molecule type" value="Genomic_DNA"/>
</dbReference>
<sequence>MVKLCDMALKQVWIIPFLTCIFTISAAFVSFLSQEIESYFVALSEKHITAFWPYISDSGTLPPESCIFGQLLNLSALFCDSNNCILKTSATNRILLAPFRTKIIFEYKYLILLSNFQIQIDELNLLIFTTDIVSCKRQPLLMKREQLVEFFNLHMNISRDGNWRNYCSVFLWLGYLSAFGMSMVGNFQEVNMIIVHYTGALLAFGCGLVYTWAQTVFSYRMRPMFTKVIVPHCRLLLCCLSSIFFITMIIFGPILGKQPRDTIDSGTLYKWTPESPNYAEHMIGTCSEWLLAICFELYVLSFAFELRSASCHAPKLKLNLSQQYQFNIASFNINSDSMLTTVKILSNTDIISTASINNMDLTHKTLTSNPSNCAHQILQNAENSSNNDNQGSPINPEPVTVVFVSIIAKIAKRTSQMSAENGLRRFNLICMKTQINRNQIKWENKELSRTNIFRSAKFRMLIIQEIYPGLPEYKIHQD</sequence>
<evidence type="ECO:0000256" key="5">
    <source>
        <dbReference type="ARBA" id="ARBA00023136"/>
    </source>
</evidence>
<keyword evidence="3 6" id="KW-0812">Transmembrane</keyword>
<evidence type="ECO:0000313" key="10">
    <source>
        <dbReference type="WBParaSite" id="TCLT_0000747801-mRNA-1"/>
    </source>
</evidence>
<dbReference type="PANTHER" id="PTHR21324:SF2">
    <property type="entry name" value="EG:22E5.9 PROTEIN"/>
    <property type="match status" value="1"/>
</dbReference>
<comment type="similarity">
    <text evidence="2">Belongs to the DRAM/TMEM150 family.</text>
</comment>
<organism evidence="10">
    <name type="scientific">Thelazia callipaeda</name>
    <name type="common">Oriental eyeworm</name>
    <name type="synonym">Parasitic nematode</name>
    <dbReference type="NCBI Taxonomy" id="103827"/>
    <lineage>
        <taxon>Eukaryota</taxon>
        <taxon>Metazoa</taxon>
        <taxon>Ecdysozoa</taxon>
        <taxon>Nematoda</taxon>
        <taxon>Chromadorea</taxon>
        <taxon>Rhabditida</taxon>
        <taxon>Spirurina</taxon>
        <taxon>Spiruromorpha</taxon>
        <taxon>Thelazioidea</taxon>
        <taxon>Thelaziidae</taxon>
        <taxon>Thelazia</taxon>
    </lineage>
</organism>
<reference evidence="8 9" key="2">
    <citation type="submission" date="2018-11" db="EMBL/GenBank/DDBJ databases">
        <authorList>
            <consortium name="Pathogen Informatics"/>
        </authorList>
    </citation>
    <scope>NUCLEOTIDE SEQUENCE [LARGE SCALE GENOMIC DNA]</scope>
</reference>